<accession>A0A2N9FKZ9</accession>
<evidence type="ECO:0008006" key="3">
    <source>
        <dbReference type="Google" id="ProtNLM"/>
    </source>
</evidence>
<dbReference type="PANTHER" id="PTHR33915">
    <property type="entry name" value="OSJNBA0033G05.11 PROTEIN"/>
    <property type="match status" value="1"/>
</dbReference>
<dbReference type="InterPro" id="IPR013761">
    <property type="entry name" value="SAM/pointed_sf"/>
</dbReference>
<dbReference type="EMBL" id="OIVN01001224">
    <property type="protein sequence ID" value="SPC91456.1"/>
    <property type="molecule type" value="Genomic_DNA"/>
</dbReference>
<evidence type="ECO:0000313" key="2">
    <source>
        <dbReference type="EMBL" id="SPC91456.1"/>
    </source>
</evidence>
<gene>
    <name evidence="2" type="ORF">FSB_LOCUS19338</name>
</gene>
<proteinExistence type="predicted"/>
<dbReference type="SUPFAM" id="SSF47769">
    <property type="entry name" value="SAM/Pointed domain"/>
    <property type="match status" value="1"/>
</dbReference>
<sequence length="335" mass="37917">MDWFSWLSKSGLDPSLIYEYGLAFARNELQYEDITYFNHEFLQSMGISVAKHRLEILKLARKETSGGGGGPGSLSGLILAINKTKKRLNKCISKWVFREDLAFKATPVHYPEQYWSGGLLRRHKSEDVKEEKPVLKKRSITLSGPLDRVQERMIANTRSLKLSGPLDGRVQEKLMYSTRSPRLSGPLDRRVQDKMMFTARSPKFPGPIDGWVPERLTVTTKNPNPNPNPNPKLSGPLDGGVQDRFVVTSRSPRLSGPLDSRVASPMAYSQFNQEKVDGRVQDRFVVTSRSPRSSGPLDSRVASPMVYSQFNQEKVDVDYDDHSLWATMFHDMKPT</sequence>
<name>A0A2N9FKZ9_FAGSY</name>
<dbReference type="AlphaFoldDB" id="A0A2N9FKZ9"/>
<organism evidence="2">
    <name type="scientific">Fagus sylvatica</name>
    <name type="common">Beechnut</name>
    <dbReference type="NCBI Taxonomy" id="28930"/>
    <lineage>
        <taxon>Eukaryota</taxon>
        <taxon>Viridiplantae</taxon>
        <taxon>Streptophyta</taxon>
        <taxon>Embryophyta</taxon>
        <taxon>Tracheophyta</taxon>
        <taxon>Spermatophyta</taxon>
        <taxon>Magnoliopsida</taxon>
        <taxon>eudicotyledons</taxon>
        <taxon>Gunneridae</taxon>
        <taxon>Pentapetalae</taxon>
        <taxon>rosids</taxon>
        <taxon>fabids</taxon>
        <taxon>Fagales</taxon>
        <taxon>Fagaceae</taxon>
        <taxon>Fagus</taxon>
    </lineage>
</organism>
<dbReference type="CDD" id="cd09487">
    <property type="entry name" value="SAM_superfamily"/>
    <property type="match status" value="1"/>
</dbReference>
<feature type="region of interest" description="Disordered" evidence="1">
    <location>
        <begin position="218"/>
        <end position="238"/>
    </location>
</feature>
<dbReference type="Gene3D" id="1.10.150.50">
    <property type="entry name" value="Transcription Factor, Ets-1"/>
    <property type="match status" value="1"/>
</dbReference>
<evidence type="ECO:0000256" key="1">
    <source>
        <dbReference type="SAM" id="MobiDB-lite"/>
    </source>
</evidence>
<dbReference type="PANTHER" id="PTHR33915:SF3">
    <property type="entry name" value="STERILE ALPHA MOTIF (SAM) DOMAIN PROTEIN"/>
    <property type="match status" value="1"/>
</dbReference>
<protein>
    <recommendedName>
        <fullName evidence="3">SAM domain-containing protein</fullName>
    </recommendedName>
</protein>
<reference evidence="2" key="1">
    <citation type="submission" date="2018-02" db="EMBL/GenBank/DDBJ databases">
        <authorList>
            <person name="Cohen D.B."/>
            <person name="Kent A.D."/>
        </authorList>
    </citation>
    <scope>NUCLEOTIDE SEQUENCE</scope>
</reference>